<dbReference type="RefSeq" id="WP_148957203.1">
    <property type="nucleotide sequence ID" value="NZ_QSND01000002.1"/>
</dbReference>
<evidence type="ECO:0000313" key="7">
    <source>
        <dbReference type="EMBL" id="KAA6451304.1"/>
    </source>
</evidence>
<gene>
    <name evidence="7" type="ORF">DX927_11045</name>
</gene>
<dbReference type="Pfam" id="PF00145">
    <property type="entry name" value="DNA_methylase"/>
    <property type="match status" value="1"/>
</dbReference>
<accession>A0A5M8RWS5</accession>
<dbReference type="InterPro" id="IPR001525">
    <property type="entry name" value="C5_MeTfrase"/>
</dbReference>
<sequence>MKQLNLFREIIVDNFAGGGGASTGIEMATGLSVDIAINHDPDAIAMHKVNHPDTEHYCESVWEVDPQEATKGRPVALCWFSPDCKHFSKAKGGKPVEKKIRGLAWVAVRWAATVRPRVIILENVEEFQTWGPLTKDGLPDPRKKGSTFRSFVRALQRQGYKVEWKELRACDYGAPTIRKRLFLIARRDGRPIVWPKPTHGDPKSATVKKGMLKPWRTAAEIMDWSIETPSIFNRKKPLSENTLRRIARGIQRFVIESKKPFVVGNHGRSLIQMGYGDPEGRRVLDLKKPLGTITAGGNKFAMATSHLIKLRGTCKDGQPVTNPMPTVTAGGLHVGEVRAFLTKYYGSDIGQSLDNPLHTVTTKDRFGLVTIKGENYQIADIGMRMLQPHELFAAQGFPSDYVIDRDINGVRYSKAKQVERCGNAVPPPFAEHLIRANLPDLCISAHMTKYTKEAN</sequence>
<dbReference type="InterPro" id="IPR029063">
    <property type="entry name" value="SAM-dependent_MTases_sf"/>
</dbReference>
<organism evidence="7 8">
    <name type="scientific">Bacillus swezeyi</name>
    <dbReference type="NCBI Taxonomy" id="1925020"/>
    <lineage>
        <taxon>Bacteria</taxon>
        <taxon>Bacillati</taxon>
        <taxon>Bacillota</taxon>
        <taxon>Bacilli</taxon>
        <taxon>Bacillales</taxon>
        <taxon>Bacillaceae</taxon>
        <taxon>Bacillus</taxon>
    </lineage>
</organism>
<protein>
    <recommendedName>
        <fullName evidence="1">DNA (cytosine-5-)-methyltransferase</fullName>
        <ecNumber evidence="1">2.1.1.37</ecNumber>
    </recommendedName>
</protein>
<reference evidence="7 8" key="1">
    <citation type="submission" date="2018-08" db="EMBL/GenBank/DDBJ databases">
        <title>Bacillus phenotypic plasticity.</title>
        <authorList>
            <person name="Hurtado E."/>
        </authorList>
    </citation>
    <scope>NUCLEOTIDE SEQUENCE [LARGE SCALE GENOMIC DNA]</scope>
    <source>
        <strain evidence="7 8">427</strain>
    </source>
</reference>
<dbReference type="GO" id="GO:0003677">
    <property type="term" value="F:DNA binding"/>
    <property type="evidence" value="ECO:0007669"/>
    <property type="project" value="TreeGrafter"/>
</dbReference>
<proteinExistence type="inferred from homology"/>
<dbReference type="InterPro" id="IPR050390">
    <property type="entry name" value="C5-Methyltransferase"/>
</dbReference>
<dbReference type="GO" id="GO:0044027">
    <property type="term" value="P:negative regulation of gene expression via chromosomal CpG island methylation"/>
    <property type="evidence" value="ECO:0007669"/>
    <property type="project" value="TreeGrafter"/>
</dbReference>
<keyword evidence="5" id="KW-0680">Restriction system</keyword>
<dbReference type="Gene3D" id="3.40.50.150">
    <property type="entry name" value="Vaccinia Virus protein VP39"/>
    <property type="match status" value="1"/>
</dbReference>
<evidence type="ECO:0000256" key="1">
    <source>
        <dbReference type="ARBA" id="ARBA00011975"/>
    </source>
</evidence>
<keyword evidence="3 6" id="KW-0808">Transferase</keyword>
<dbReference type="GO" id="GO:0032259">
    <property type="term" value="P:methylation"/>
    <property type="evidence" value="ECO:0007669"/>
    <property type="project" value="UniProtKB-KW"/>
</dbReference>
<dbReference type="EC" id="2.1.1.37" evidence="1"/>
<dbReference type="PANTHER" id="PTHR10629:SF52">
    <property type="entry name" value="DNA (CYTOSINE-5)-METHYLTRANSFERASE 1"/>
    <property type="match status" value="1"/>
</dbReference>
<evidence type="ECO:0000256" key="4">
    <source>
        <dbReference type="ARBA" id="ARBA00022691"/>
    </source>
</evidence>
<dbReference type="GO" id="GO:0009307">
    <property type="term" value="P:DNA restriction-modification system"/>
    <property type="evidence" value="ECO:0007669"/>
    <property type="project" value="UniProtKB-KW"/>
</dbReference>
<dbReference type="PRINTS" id="PR00105">
    <property type="entry name" value="C5METTRFRASE"/>
</dbReference>
<comment type="similarity">
    <text evidence="6">Belongs to the class I-like SAM-binding methyltransferase superfamily. C5-methyltransferase family.</text>
</comment>
<dbReference type="EMBL" id="QSND01000002">
    <property type="protein sequence ID" value="KAA6451304.1"/>
    <property type="molecule type" value="Genomic_DNA"/>
</dbReference>
<feature type="active site" evidence="6">
    <location>
        <position position="84"/>
    </location>
</feature>
<dbReference type="PANTHER" id="PTHR10629">
    <property type="entry name" value="CYTOSINE-SPECIFIC METHYLTRANSFERASE"/>
    <property type="match status" value="1"/>
</dbReference>
<dbReference type="Proteomes" id="UP000324326">
    <property type="component" value="Unassembled WGS sequence"/>
</dbReference>
<evidence type="ECO:0000256" key="2">
    <source>
        <dbReference type="ARBA" id="ARBA00022603"/>
    </source>
</evidence>
<dbReference type="AlphaFoldDB" id="A0A5M8RWS5"/>
<name>A0A5M8RWS5_9BACI</name>
<dbReference type="GO" id="GO:0003886">
    <property type="term" value="F:DNA (cytosine-5-)-methyltransferase activity"/>
    <property type="evidence" value="ECO:0007669"/>
    <property type="project" value="UniProtKB-EC"/>
</dbReference>
<evidence type="ECO:0000313" key="8">
    <source>
        <dbReference type="Proteomes" id="UP000324326"/>
    </source>
</evidence>
<evidence type="ECO:0000256" key="6">
    <source>
        <dbReference type="PROSITE-ProRule" id="PRU01016"/>
    </source>
</evidence>
<comment type="caution">
    <text evidence="7">The sequence shown here is derived from an EMBL/GenBank/DDBJ whole genome shotgun (WGS) entry which is preliminary data.</text>
</comment>
<dbReference type="SUPFAM" id="SSF53335">
    <property type="entry name" value="S-adenosyl-L-methionine-dependent methyltransferases"/>
    <property type="match status" value="1"/>
</dbReference>
<evidence type="ECO:0000256" key="3">
    <source>
        <dbReference type="ARBA" id="ARBA00022679"/>
    </source>
</evidence>
<keyword evidence="2 6" id="KW-0489">Methyltransferase</keyword>
<dbReference type="Gene3D" id="3.90.120.10">
    <property type="entry name" value="DNA Methylase, subunit A, domain 2"/>
    <property type="match status" value="1"/>
</dbReference>
<keyword evidence="4 6" id="KW-0949">S-adenosyl-L-methionine</keyword>
<evidence type="ECO:0000256" key="5">
    <source>
        <dbReference type="ARBA" id="ARBA00022747"/>
    </source>
</evidence>
<dbReference type="PROSITE" id="PS51679">
    <property type="entry name" value="SAM_MT_C5"/>
    <property type="match status" value="1"/>
</dbReference>